<evidence type="ECO:0000313" key="1">
    <source>
        <dbReference type="EMBL" id="AHM04779.1"/>
    </source>
</evidence>
<dbReference type="EMBL" id="CP004372">
    <property type="protein sequence ID" value="AHM04779.1"/>
    <property type="molecule type" value="Genomic_DNA"/>
</dbReference>
<proteinExistence type="predicted"/>
<gene>
    <name evidence="1" type="ORF">roselon_02456</name>
</gene>
<reference evidence="1 2" key="1">
    <citation type="submission" date="2013-03" db="EMBL/GenBank/DDBJ databases">
        <authorList>
            <person name="Fiebig A."/>
            <person name="Goeker M."/>
            <person name="Klenk H.-P.P."/>
        </authorList>
    </citation>
    <scope>NUCLEOTIDE SEQUENCE [LARGE SCALE GENOMIC DNA]</scope>
    <source>
        <strain evidence="2">DSM 19469</strain>
    </source>
</reference>
<dbReference type="STRING" id="1294273.roselon_02456"/>
<dbReference type="Proteomes" id="UP000019593">
    <property type="component" value="Chromosome"/>
</dbReference>
<dbReference type="AlphaFoldDB" id="W8RU77"/>
<dbReference type="HOGENOM" id="CLU_2847106_0_0_5"/>
<name>W8RU77_9RHOB</name>
<protein>
    <submittedName>
        <fullName evidence="1">Uncharacterized protein</fullName>
    </submittedName>
</protein>
<sequence length="65" mass="6492">MVGRSVATGRAGAPPRAIALSVVLSSMSGLLGDHLRRPRAARGPGRGGLLVVSQAQLGAHGPGRI</sequence>
<accession>W8RU77</accession>
<organism evidence="1 2">
    <name type="scientific">Roseicyclus elongatus DSM 19469</name>
    <dbReference type="NCBI Taxonomy" id="1294273"/>
    <lineage>
        <taxon>Bacteria</taxon>
        <taxon>Pseudomonadati</taxon>
        <taxon>Pseudomonadota</taxon>
        <taxon>Alphaproteobacteria</taxon>
        <taxon>Rhodobacterales</taxon>
        <taxon>Roseobacteraceae</taxon>
        <taxon>Roseicyclus</taxon>
    </lineage>
</organism>
<keyword evidence="2" id="KW-1185">Reference proteome</keyword>
<evidence type="ECO:0000313" key="2">
    <source>
        <dbReference type="Proteomes" id="UP000019593"/>
    </source>
</evidence>
<dbReference type="KEGG" id="red:roselon_02456"/>